<dbReference type="AlphaFoldDB" id="A0A2K6P4Z6"/>
<protein>
    <submittedName>
        <fullName evidence="2">Uncharacterized protein</fullName>
    </submittedName>
</protein>
<dbReference type="Ensembl" id="ENSRROT00000035689.1">
    <property type="protein sequence ID" value="ENSRROP00000011584.1"/>
    <property type="gene ID" value="ENSRROG00000030132.1"/>
</dbReference>
<reference evidence="2" key="1">
    <citation type="submission" date="2025-08" db="UniProtKB">
        <authorList>
            <consortium name="Ensembl"/>
        </authorList>
    </citation>
    <scope>IDENTIFICATION</scope>
</reference>
<reference evidence="2" key="2">
    <citation type="submission" date="2025-09" db="UniProtKB">
        <authorList>
            <consortium name="Ensembl"/>
        </authorList>
    </citation>
    <scope>IDENTIFICATION</scope>
</reference>
<dbReference type="GeneTree" id="ENSGT00910000146872"/>
<sequence length="146" mass="15868">MLLLFVTYRHRMRRVRSFPCHRSRLLLQPPLSEPPHSNLPGWVPRILPGMPNQYRRGKGHLSGYPTTSSVLPGRDVHIPLLSTHIRVAALASGHPQASQASSHGEGGVTYLVGQPGVPWARSSTLTHSQGHPRSEDAGASVPAAGW</sequence>
<name>A0A2K6P4Z6_RHIRO</name>
<evidence type="ECO:0000256" key="1">
    <source>
        <dbReference type="SAM" id="MobiDB-lite"/>
    </source>
</evidence>
<dbReference type="OMA" id="GACYTQM"/>
<evidence type="ECO:0000313" key="3">
    <source>
        <dbReference type="Proteomes" id="UP000233200"/>
    </source>
</evidence>
<feature type="region of interest" description="Disordered" evidence="1">
    <location>
        <begin position="121"/>
        <end position="146"/>
    </location>
</feature>
<feature type="compositionally biased region" description="Polar residues" evidence="1">
    <location>
        <begin position="121"/>
        <end position="131"/>
    </location>
</feature>
<proteinExistence type="predicted"/>
<accession>A0A2K6P4Z6</accession>
<organism evidence="2 3">
    <name type="scientific">Rhinopithecus roxellana</name>
    <name type="common">Golden snub-nosed monkey</name>
    <name type="synonym">Pygathrix roxellana</name>
    <dbReference type="NCBI Taxonomy" id="61622"/>
    <lineage>
        <taxon>Eukaryota</taxon>
        <taxon>Metazoa</taxon>
        <taxon>Chordata</taxon>
        <taxon>Craniata</taxon>
        <taxon>Vertebrata</taxon>
        <taxon>Euteleostomi</taxon>
        <taxon>Mammalia</taxon>
        <taxon>Eutheria</taxon>
        <taxon>Euarchontoglires</taxon>
        <taxon>Primates</taxon>
        <taxon>Haplorrhini</taxon>
        <taxon>Catarrhini</taxon>
        <taxon>Cercopithecidae</taxon>
        <taxon>Colobinae</taxon>
        <taxon>Rhinopithecus</taxon>
    </lineage>
</organism>
<evidence type="ECO:0000313" key="2">
    <source>
        <dbReference type="Ensembl" id="ENSRROP00000011584.1"/>
    </source>
</evidence>
<keyword evidence="3" id="KW-1185">Reference proteome</keyword>
<dbReference type="Proteomes" id="UP000233200">
    <property type="component" value="Unplaced"/>
</dbReference>